<dbReference type="Gene3D" id="1.10.1040.10">
    <property type="entry name" value="N-(1-d-carboxylethyl)-l-norvaline Dehydrogenase, domain 2"/>
    <property type="match status" value="1"/>
</dbReference>
<keyword evidence="1" id="KW-0560">Oxidoreductase</keyword>
<dbReference type="KEGG" id="naci:NUH88_12025"/>
<evidence type="ECO:0000256" key="3">
    <source>
        <dbReference type="PIRSR" id="PIRSR000103-1"/>
    </source>
</evidence>
<accession>A0A9J7ANH5</accession>
<evidence type="ECO:0000259" key="6">
    <source>
        <dbReference type="Pfam" id="PF14833"/>
    </source>
</evidence>
<dbReference type="InterPro" id="IPR029154">
    <property type="entry name" value="HIBADH-like_NADP-bd"/>
</dbReference>
<sequence length="306" mass="31892">MSGEKKPVIGWIGLGMMGWPMARHMVQAGYDVRVFDLKPEVSQRFAGEIGGEVAPTLEALGAASDIVVTMLPDGKAARMALIDGADNASKGMKSGAVAIDMSSSEPTGTVELGAALKEKGIALCDAPVSGGTWRAEEGSLAIMLGGGDAAALDAAEAIMGPMSRVVIRTGPLGSGHAMKCLNNYLSAIALSATNEAILVGAKFGLDPSVMIDVINVSTGRSNNTETKFKPSVLTRKFDAGFATALMTKDVGIAAGLAEAQDQDMPILKLLTGIWRDFNEAHPGSDHSASIQYWEERNGEKLEPTKG</sequence>
<protein>
    <submittedName>
        <fullName evidence="7">NAD(P)-dependent oxidoreductase</fullName>
    </submittedName>
</protein>
<feature type="active site" evidence="3">
    <location>
        <position position="179"/>
    </location>
</feature>
<evidence type="ECO:0000256" key="4">
    <source>
        <dbReference type="SAM" id="MobiDB-lite"/>
    </source>
</evidence>
<evidence type="ECO:0000259" key="5">
    <source>
        <dbReference type="Pfam" id="PF03446"/>
    </source>
</evidence>
<name>A0A9J7ANH5_9PROT</name>
<proteinExistence type="predicted"/>
<feature type="compositionally biased region" description="Basic and acidic residues" evidence="4">
    <location>
        <begin position="293"/>
        <end position="306"/>
    </location>
</feature>
<evidence type="ECO:0000313" key="7">
    <source>
        <dbReference type="EMBL" id="UUX48145.1"/>
    </source>
</evidence>
<dbReference type="InterPro" id="IPR036291">
    <property type="entry name" value="NAD(P)-bd_dom_sf"/>
</dbReference>
<gene>
    <name evidence="7" type="ORF">NUH88_12025</name>
</gene>
<feature type="region of interest" description="Disordered" evidence="4">
    <location>
        <begin position="283"/>
        <end position="306"/>
    </location>
</feature>
<dbReference type="Gene3D" id="3.40.50.720">
    <property type="entry name" value="NAD(P)-binding Rossmann-like Domain"/>
    <property type="match status" value="1"/>
</dbReference>
<keyword evidence="2" id="KW-0520">NAD</keyword>
<dbReference type="AlphaFoldDB" id="A0A9J7ANH5"/>
<dbReference type="Pfam" id="PF03446">
    <property type="entry name" value="NAD_binding_2"/>
    <property type="match status" value="1"/>
</dbReference>
<feature type="domain" description="6-phosphogluconate dehydrogenase NADP-binding" evidence="5">
    <location>
        <begin position="9"/>
        <end position="167"/>
    </location>
</feature>
<evidence type="ECO:0000256" key="1">
    <source>
        <dbReference type="ARBA" id="ARBA00023002"/>
    </source>
</evidence>
<dbReference type="SUPFAM" id="SSF48179">
    <property type="entry name" value="6-phosphogluconate dehydrogenase C-terminal domain-like"/>
    <property type="match status" value="1"/>
</dbReference>
<dbReference type="PANTHER" id="PTHR22981:SF7">
    <property type="entry name" value="3-HYDROXYISOBUTYRATE DEHYDROGENASE, MITOCHONDRIAL"/>
    <property type="match status" value="1"/>
</dbReference>
<dbReference type="PANTHER" id="PTHR22981">
    <property type="entry name" value="3-HYDROXYISOBUTYRATE DEHYDROGENASE-RELATED"/>
    <property type="match status" value="1"/>
</dbReference>
<dbReference type="Pfam" id="PF14833">
    <property type="entry name" value="NAD_binding_11"/>
    <property type="match status" value="1"/>
</dbReference>
<evidence type="ECO:0000313" key="8">
    <source>
        <dbReference type="Proteomes" id="UP001060336"/>
    </source>
</evidence>
<dbReference type="RefSeq" id="WP_257766653.1">
    <property type="nucleotide sequence ID" value="NZ_CP102480.1"/>
</dbReference>
<dbReference type="EMBL" id="CP102480">
    <property type="protein sequence ID" value="UUX48145.1"/>
    <property type="molecule type" value="Genomic_DNA"/>
</dbReference>
<dbReference type="PIRSF" id="PIRSF000103">
    <property type="entry name" value="HIBADH"/>
    <property type="match status" value="1"/>
</dbReference>
<evidence type="ECO:0000256" key="2">
    <source>
        <dbReference type="ARBA" id="ARBA00023027"/>
    </source>
</evidence>
<reference evidence="7" key="1">
    <citation type="submission" date="2022-08" db="EMBL/GenBank/DDBJ databases">
        <title>Nisaea acidiphila sp. nov., isolated from a marine algal debris and emended description of the genus Nisaea Urios et al. 2008.</title>
        <authorList>
            <person name="Kwon K."/>
        </authorList>
    </citation>
    <scope>NUCLEOTIDE SEQUENCE</scope>
    <source>
        <strain evidence="7">MEBiC11861</strain>
    </source>
</reference>
<dbReference type="GO" id="GO:0051287">
    <property type="term" value="F:NAD binding"/>
    <property type="evidence" value="ECO:0007669"/>
    <property type="project" value="InterPro"/>
</dbReference>
<dbReference type="InterPro" id="IPR013328">
    <property type="entry name" value="6PGD_dom2"/>
</dbReference>
<dbReference type="SUPFAM" id="SSF51735">
    <property type="entry name" value="NAD(P)-binding Rossmann-fold domains"/>
    <property type="match status" value="1"/>
</dbReference>
<keyword evidence="8" id="KW-1185">Reference proteome</keyword>
<feature type="domain" description="3-hydroxyisobutyrate dehydrogenase-like NAD-binding" evidence="6">
    <location>
        <begin position="173"/>
        <end position="292"/>
    </location>
</feature>
<dbReference type="GO" id="GO:0050661">
    <property type="term" value="F:NADP binding"/>
    <property type="evidence" value="ECO:0007669"/>
    <property type="project" value="InterPro"/>
</dbReference>
<dbReference type="InterPro" id="IPR015815">
    <property type="entry name" value="HIBADH-related"/>
</dbReference>
<dbReference type="Proteomes" id="UP001060336">
    <property type="component" value="Chromosome"/>
</dbReference>
<dbReference type="InterPro" id="IPR008927">
    <property type="entry name" value="6-PGluconate_DH-like_C_sf"/>
</dbReference>
<organism evidence="7 8">
    <name type="scientific">Nisaea acidiphila</name>
    <dbReference type="NCBI Taxonomy" id="1862145"/>
    <lineage>
        <taxon>Bacteria</taxon>
        <taxon>Pseudomonadati</taxon>
        <taxon>Pseudomonadota</taxon>
        <taxon>Alphaproteobacteria</taxon>
        <taxon>Rhodospirillales</taxon>
        <taxon>Thalassobaculaceae</taxon>
        <taxon>Nisaea</taxon>
    </lineage>
</organism>
<dbReference type="GO" id="GO:0016616">
    <property type="term" value="F:oxidoreductase activity, acting on the CH-OH group of donors, NAD or NADP as acceptor"/>
    <property type="evidence" value="ECO:0007669"/>
    <property type="project" value="TreeGrafter"/>
</dbReference>
<dbReference type="InterPro" id="IPR006115">
    <property type="entry name" value="6PGDH_NADP-bd"/>
</dbReference>